<name>A0ABX0WAB2_9RHOB</name>
<proteinExistence type="predicted"/>
<dbReference type="EMBL" id="QHLQ01000010">
    <property type="protein sequence ID" value="NIZ61572.1"/>
    <property type="molecule type" value="Genomic_DNA"/>
</dbReference>
<evidence type="ECO:0000313" key="1">
    <source>
        <dbReference type="EMBL" id="NIZ61572.1"/>
    </source>
</evidence>
<reference evidence="1 2" key="1">
    <citation type="submission" date="2018-05" db="EMBL/GenBank/DDBJ databases">
        <authorList>
            <person name="Zhang Y.-J."/>
        </authorList>
    </citation>
    <scope>NUCLEOTIDE SEQUENCE [LARGE SCALE GENOMIC DNA]</scope>
    <source>
        <strain evidence="1 2">CY04</strain>
    </source>
</reference>
<gene>
    <name evidence="1" type="ORF">DL239_11350</name>
</gene>
<evidence type="ECO:0000313" key="2">
    <source>
        <dbReference type="Proteomes" id="UP001429564"/>
    </source>
</evidence>
<dbReference type="RefSeq" id="WP_167684216.1">
    <property type="nucleotide sequence ID" value="NZ_QHLQ01000010.1"/>
</dbReference>
<protein>
    <submittedName>
        <fullName evidence="1">Uncharacterized protein</fullName>
    </submittedName>
</protein>
<accession>A0ABX0WAB2</accession>
<keyword evidence="2" id="KW-1185">Reference proteome</keyword>
<comment type="caution">
    <text evidence="1">The sequence shown here is derived from an EMBL/GenBank/DDBJ whole genome shotgun (WGS) entry which is preliminary data.</text>
</comment>
<organism evidence="1 2">
    <name type="scientific">Parasedimentitalea denitrificans</name>
    <dbReference type="NCBI Taxonomy" id="2211118"/>
    <lineage>
        <taxon>Bacteria</taxon>
        <taxon>Pseudomonadati</taxon>
        <taxon>Pseudomonadota</taxon>
        <taxon>Alphaproteobacteria</taxon>
        <taxon>Rhodobacterales</taxon>
        <taxon>Paracoccaceae</taxon>
        <taxon>Parasedimentitalea</taxon>
    </lineage>
</organism>
<dbReference type="Proteomes" id="UP001429564">
    <property type="component" value="Unassembled WGS sequence"/>
</dbReference>
<sequence>MKMTKKLTMSFDGSVLVTQQTSSRASGKNAYHATVKTRLTSSHCDPRMHVQSKQSTILGPFASFETGT</sequence>